<dbReference type="InterPro" id="IPR007295">
    <property type="entry name" value="DUF402"/>
</dbReference>
<dbReference type="SUPFAM" id="SSF159234">
    <property type="entry name" value="FomD-like"/>
    <property type="match status" value="1"/>
</dbReference>
<dbReference type="AlphaFoldDB" id="A4BG32"/>
<evidence type="ECO:0000313" key="3">
    <source>
        <dbReference type="EMBL" id="EAR08827.1"/>
    </source>
</evidence>
<name>A4BG32_9GAMM</name>
<accession>A4BG32</accession>
<evidence type="ECO:0000256" key="1">
    <source>
        <dbReference type="ARBA" id="ARBA00022801"/>
    </source>
</evidence>
<dbReference type="InterPro" id="IPR050212">
    <property type="entry name" value="Ntdp-like"/>
</dbReference>
<keyword evidence="4" id="KW-1185">Reference proteome</keyword>
<dbReference type="InterPro" id="IPR035930">
    <property type="entry name" value="FomD-like_sf"/>
</dbReference>
<proteinExistence type="predicted"/>
<dbReference type="Gene3D" id="2.40.380.10">
    <property type="entry name" value="FomD-like"/>
    <property type="match status" value="1"/>
</dbReference>
<comment type="caution">
    <text evidence="3">The sequence shown here is derived from an EMBL/GenBank/DDBJ whole genome shotgun (WGS) entry which is preliminary data.</text>
</comment>
<dbReference type="STRING" id="314283.MED297_04137"/>
<dbReference type="Proteomes" id="UP000005953">
    <property type="component" value="Unassembled WGS sequence"/>
</dbReference>
<dbReference type="PANTHER" id="PTHR39159:SF1">
    <property type="entry name" value="UPF0374 PROTEIN YGAC"/>
    <property type="match status" value="1"/>
</dbReference>
<gene>
    <name evidence="3" type="ORF">MED297_04137</name>
</gene>
<dbReference type="Pfam" id="PF04167">
    <property type="entry name" value="DUF402"/>
    <property type="match status" value="1"/>
</dbReference>
<evidence type="ECO:0000259" key="2">
    <source>
        <dbReference type="Pfam" id="PF04167"/>
    </source>
</evidence>
<dbReference type="EMBL" id="AAOE01000015">
    <property type="protein sequence ID" value="EAR08827.1"/>
    <property type="molecule type" value="Genomic_DNA"/>
</dbReference>
<reference evidence="3 4" key="1">
    <citation type="submission" date="2006-02" db="EMBL/GenBank/DDBJ databases">
        <authorList>
            <person name="Pinhassi J."/>
            <person name="Pedros-Alio C."/>
            <person name="Ferriera S."/>
            <person name="Johnson J."/>
            <person name="Kravitz S."/>
            <person name="Halpern A."/>
            <person name="Remington K."/>
            <person name="Beeson K."/>
            <person name="Tran B."/>
            <person name="Rogers Y.-H."/>
            <person name="Friedman R."/>
            <person name="Venter J.C."/>
        </authorList>
    </citation>
    <scope>NUCLEOTIDE SEQUENCE [LARGE SCALE GENOMIC DNA]</scope>
    <source>
        <strain evidence="3 4">MED297</strain>
    </source>
</reference>
<evidence type="ECO:0000313" key="4">
    <source>
        <dbReference type="Proteomes" id="UP000005953"/>
    </source>
</evidence>
<feature type="domain" description="DUF402" evidence="2">
    <location>
        <begin position="50"/>
        <end position="166"/>
    </location>
</feature>
<protein>
    <recommendedName>
        <fullName evidence="2">DUF402 domain-containing protein</fullName>
    </recommendedName>
</protein>
<sequence length="199" mass="23032">MLGGKVWAARAVEVVSSEPGCICLWYPAGSDFAVPTGYTEDRVLFHQNRWQIAREGWRLDVRRWERNHVLIVKDPSQYYSVQLFWDASTDQFLGYYINFELPYKMSTVGYDSLDLDLDLMVYPNGKYQWKDVDEYRAAVECGGITPEWAAHLDAAKQAVLTKIEQKQALVSFDVAEQYQRMHSTPVTFPVQWQTALQAY</sequence>
<organism evidence="3 4">
    <name type="scientific">Reinekea blandensis MED297</name>
    <dbReference type="NCBI Taxonomy" id="314283"/>
    <lineage>
        <taxon>Bacteria</taxon>
        <taxon>Pseudomonadati</taxon>
        <taxon>Pseudomonadota</taxon>
        <taxon>Gammaproteobacteria</taxon>
        <taxon>Oceanospirillales</taxon>
        <taxon>Saccharospirillaceae</taxon>
        <taxon>Reinekea</taxon>
    </lineage>
</organism>
<dbReference type="PANTHER" id="PTHR39159">
    <property type="match status" value="1"/>
</dbReference>
<dbReference type="HOGENOM" id="CLU_1371240_0_0_6"/>
<keyword evidence="1" id="KW-0378">Hydrolase</keyword>
<dbReference type="GO" id="GO:0016787">
    <property type="term" value="F:hydrolase activity"/>
    <property type="evidence" value="ECO:0007669"/>
    <property type="project" value="UniProtKB-KW"/>
</dbReference>